<evidence type="ECO:0000256" key="1">
    <source>
        <dbReference type="SAM" id="MobiDB-lite"/>
    </source>
</evidence>
<evidence type="ECO:0000313" key="2">
    <source>
        <dbReference type="EMBL" id="GGM25231.1"/>
    </source>
</evidence>
<dbReference type="EMBL" id="BMPT01000007">
    <property type="protein sequence ID" value="GGM25231.1"/>
    <property type="molecule type" value="Genomic_DNA"/>
</dbReference>
<reference evidence="2" key="1">
    <citation type="journal article" date="2014" name="Int. J. Syst. Evol. Microbiol.">
        <title>Complete genome sequence of Corynebacterium casei LMG S-19264T (=DSM 44701T), isolated from a smear-ripened cheese.</title>
        <authorList>
            <consortium name="US DOE Joint Genome Institute (JGI-PGF)"/>
            <person name="Walter F."/>
            <person name="Albersmeier A."/>
            <person name="Kalinowski J."/>
            <person name="Ruckert C."/>
        </authorList>
    </citation>
    <scope>NUCLEOTIDE SEQUENCE</scope>
    <source>
        <strain evidence="2">JCM 3051</strain>
    </source>
</reference>
<evidence type="ECO:0000313" key="3">
    <source>
        <dbReference type="Proteomes" id="UP000655589"/>
    </source>
</evidence>
<feature type="region of interest" description="Disordered" evidence="1">
    <location>
        <begin position="1"/>
        <end position="69"/>
    </location>
</feature>
<reference evidence="2" key="2">
    <citation type="submission" date="2020-09" db="EMBL/GenBank/DDBJ databases">
        <authorList>
            <person name="Sun Q."/>
            <person name="Ohkuma M."/>
        </authorList>
    </citation>
    <scope>NUCLEOTIDE SEQUENCE</scope>
    <source>
        <strain evidence="2">JCM 3051</strain>
    </source>
</reference>
<proteinExistence type="predicted"/>
<accession>A0A8H9GGN8</accession>
<feature type="compositionally biased region" description="Acidic residues" evidence="1">
    <location>
        <begin position="57"/>
        <end position="69"/>
    </location>
</feature>
<protein>
    <submittedName>
        <fullName evidence="2">Uncharacterized protein</fullName>
    </submittedName>
</protein>
<keyword evidence="3" id="KW-1185">Reference proteome</keyword>
<comment type="caution">
    <text evidence="2">The sequence shown here is derived from an EMBL/GenBank/DDBJ whole genome shotgun (WGS) entry which is preliminary data.</text>
</comment>
<name>A0A8H9GGN8_9MICO</name>
<dbReference type="AlphaFoldDB" id="A0A8H9GGN8"/>
<dbReference type="RefSeq" id="WP_171107067.1">
    <property type="nucleotide sequence ID" value="NZ_BMPT01000007.1"/>
</dbReference>
<dbReference type="Proteomes" id="UP000655589">
    <property type="component" value="Unassembled WGS sequence"/>
</dbReference>
<sequence length="69" mass="7300">MSTLPGPDSWHDAGLVPPEEAEVDPTHEPDEYVPGAPRPDADGDADEADVVEQALDVPDDPDEDEPLPG</sequence>
<gene>
    <name evidence="2" type="ORF">GCM10010102_21100</name>
</gene>
<organism evidence="2 3">
    <name type="scientific">Promicromonospora citrea</name>
    <dbReference type="NCBI Taxonomy" id="43677"/>
    <lineage>
        <taxon>Bacteria</taxon>
        <taxon>Bacillati</taxon>
        <taxon>Actinomycetota</taxon>
        <taxon>Actinomycetes</taxon>
        <taxon>Micrococcales</taxon>
        <taxon>Promicromonosporaceae</taxon>
        <taxon>Promicromonospora</taxon>
    </lineage>
</organism>